<dbReference type="SUPFAM" id="SSF75005">
    <property type="entry name" value="Arabinanase/levansucrase/invertase"/>
    <property type="match status" value="1"/>
</dbReference>
<sequence length="318" mass="35498">MRLKKGVAKTCTELLREFQHREQPYIAEKIVFKSLGNMDVYNITAPFKDGNDTVIAGRAELRNDEHSQIYFFINKDGFWVPKPGAPVFELQDPFIARINGLLVLGGVEISPHPHPDAKHKFIWKTIFYKGKNIASLKKFAEGPVGMKDIRLTELKDGSVGVLTRHQGHKGGLGKIGFTKIRTLDELTPEVIDSAPLLAKQFTDEEWGGANEAHLFPNGLLGILGHIAHFDHEGNRHYYPMVFVLNPDTLEISDISIIATRSNFLKGPSKRPDLNDVVFSGGLIREGNGTATFFAGTSDAEAQKITMKDPFRVYEQNDL</sequence>
<protein>
    <submittedName>
        <fullName evidence="1">DUF1861 family protein</fullName>
    </submittedName>
</protein>
<gene>
    <name evidence="1" type="ORF">ABNN70_06375</name>
</gene>
<proteinExistence type="predicted"/>
<accession>A0AAU8IIR1</accession>
<dbReference type="InterPro" id="IPR015045">
    <property type="entry name" value="MPT-1-like_LmxM"/>
</dbReference>
<dbReference type="InterPro" id="IPR023296">
    <property type="entry name" value="Glyco_hydro_beta-prop_sf"/>
</dbReference>
<reference evidence="1" key="1">
    <citation type="submission" date="2024-06" db="EMBL/GenBank/DDBJ databases">
        <authorList>
            <person name="Fan A."/>
            <person name="Zhang F.Y."/>
            <person name="Zhang L."/>
        </authorList>
    </citation>
    <scope>NUCLEOTIDE SEQUENCE</scope>
    <source>
        <strain evidence="1">Y61</strain>
    </source>
</reference>
<dbReference type="AlphaFoldDB" id="A0AAU8IIR1"/>
<dbReference type="Gene3D" id="2.115.10.20">
    <property type="entry name" value="Glycosyl hydrolase domain, family 43"/>
    <property type="match status" value="1"/>
</dbReference>
<dbReference type="Pfam" id="PF08950">
    <property type="entry name" value="DUF1861"/>
    <property type="match status" value="1"/>
</dbReference>
<organism evidence="1">
    <name type="scientific">Sporolactobacillus sp. Y61</name>
    <dbReference type="NCBI Taxonomy" id="3160863"/>
    <lineage>
        <taxon>Bacteria</taxon>
        <taxon>Bacillati</taxon>
        <taxon>Bacillota</taxon>
        <taxon>Bacilli</taxon>
        <taxon>Bacillales</taxon>
        <taxon>Sporolactobacillaceae</taxon>
        <taxon>Sporolactobacillus</taxon>
    </lineage>
</organism>
<dbReference type="PANTHER" id="PTHR37036:SF2">
    <property type="entry name" value="DUF1861 FAMILY PROTEIN"/>
    <property type="match status" value="1"/>
</dbReference>
<dbReference type="RefSeq" id="WP_353949149.1">
    <property type="nucleotide sequence ID" value="NZ_CP159510.1"/>
</dbReference>
<evidence type="ECO:0000313" key="1">
    <source>
        <dbReference type="EMBL" id="XCJ18068.1"/>
    </source>
</evidence>
<name>A0AAU8IIR1_9BACL</name>
<dbReference type="EMBL" id="CP159510">
    <property type="protein sequence ID" value="XCJ18068.1"/>
    <property type="molecule type" value="Genomic_DNA"/>
</dbReference>
<dbReference type="PANTHER" id="PTHR37036">
    <property type="match status" value="1"/>
</dbReference>